<dbReference type="SMART" id="SM00267">
    <property type="entry name" value="GGDEF"/>
    <property type="match status" value="1"/>
</dbReference>
<dbReference type="SUPFAM" id="SSF55073">
    <property type="entry name" value="Nucleotide cyclase"/>
    <property type="match status" value="1"/>
</dbReference>
<accession>A0A7S8CE90</accession>
<dbReference type="NCBIfam" id="TIGR00254">
    <property type="entry name" value="GGDEF"/>
    <property type="match status" value="1"/>
</dbReference>
<keyword evidence="5" id="KW-1185">Reference proteome</keyword>
<keyword evidence="1" id="KW-0472">Membrane</keyword>
<dbReference type="InterPro" id="IPR043128">
    <property type="entry name" value="Rev_trsase/Diguanyl_cyclase"/>
</dbReference>
<dbReference type="Proteomes" id="UP000593626">
    <property type="component" value="Chromosome"/>
</dbReference>
<dbReference type="InterPro" id="IPR035919">
    <property type="entry name" value="EAL_sf"/>
</dbReference>
<evidence type="ECO:0000256" key="1">
    <source>
        <dbReference type="SAM" id="Phobius"/>
    </source>
</evidence>
<evidence type="ECO:0000259" key="2">
    <source>
        <dbReference type="PROSITE" id="PS50883"/>
    </source>
</evidence>
<dbReference type="PROSITE" id="PS50883">
    <property type="entry name" value="EAL"/>
    <property type="match status" value="1"/>
</dbReference>
<dbReference type="SUPFAM" id="SSF141868">
    <property type="entry name" value="EAL domain-like"/>
    <property type="match status" value="1"/>
</dbReference>
<dbReference type="InterPro" id="IPR001633">
    <property type="entry name" value="EAL_dom"/>
</dbReference>
<dbReference type="Pfam" id="PF00563">
    <property type="entry name" value="EAL"/>
    <property type="match status" value="1"/>
</dbReference>
<feature type="domain" description="GGDEF" evidence="3">
    <location>
        <begin position="132"/>
        <end position="265"/>
    </location>
</feature>
<keyword evidence="1" id="KW-1133">Transmembrane helix</keyword>
<proteinExistence type="predicted"/>
<dbReference type="Gene3D" id="3.30.70.270">
    <property type="match status" value="1"/>
</dbReference>
<dbReference type="SMART" id="SM00052">
    <property type="entry name" value="EAL"/>
    <property type="match status" value="1"/>
</dbReference>
<evidence type="ECO:0000313" key="4">
    <source>
        <dbReference type="EMBL" id="QPC48377.1"/>
    </source>
</evidence>
<gene>
    <name evidence="4" type="ORF">G8O30_06165</name>
</gene>
<dbReference type="PANTHER" id="PTHR44757:SF2">
    <property type="entry name" value="BIOFILM ARCHITECTURE MAINTENANCE PROTEIN MBAA"/>
    <property type="match status" value="1"/>
</dbReference>
<dbReference type="Gene3D" id="3.20.20.450">
    <property type="entry name" value="EAL domain"/>
    <property type="match status" value="1"/>
</dbReference>
<dbReference type="PROSITE" id="PS50887">
    <property type="entry name" value="GGDEF"/>
    <property type="match status" value="1"/>
</dbReference>
<dbReference type="Pfam" id="PF00990">
    <property type="entry name" value="GGDEF"/>
    <property type="match status" value="1"/>
</dbReference>
<dbReference type="EMBL" id="CP049742">
    <property type="protein sequence ID" value="QPC48377.1"/>
    <property type="molecule type" value="Genomic_DNA"/>
</dbReference>
<protein>
    <submittedName>
        <fullName evidence="4">Bifunctional diguanylate cyclase/phosphodiesterase</fullName>
    </submittedName>
</protein>
<name>A0A7S8CE90_9BACI</name>
<dbReference type="InterPro" id="IPR029787">
    <property type="entry name" value="Nucleotide_cyclase"/>
</dbReference>
<feature type="domain" description="EAL" evidence="2">
    <location>
        <begin position="273"/>
        <end position="525"/>
    </location>
</feature>
<dbReference type="PANTHER" id="PTHR44757">
    <property type="entry name" value="DIGUANYLATE CYCLASE DGCP"/>
    <property type="match status" value="1"/>
</dbReference>
<dbReference type="InterPro" id="IPR052155">
    <property type="entry name" value="Biofilm_reg_signaling"/>
</dbReference>
<dbReference type="KEGG" id="mcui:G8O30_06165"/>
<dbReference type="FunFam" id="3.20.20.450:FF:000001">
    <property type="entry name" value="Cyclic di-GMP phosphodiesterase yahA"/>
    <property type="match status" value="1"/>
</dbReference>
<feature type="transmembrane region" description="Helical" evidence="1">
    <location>
        <begin position="12"/>
        <end position="33"/>
    </location>
</feature>
<dbReference type="InterPro" id="IPR000160">
    <property type="entry name" value="GGDEF_dom"/>
</dbReference>
<evidence type="ECO:0000313" key="5">
    <source>
        <dbReference type="Proteomes" id="UP000593626"/>
    </source>
</evidence>
<keyword evidence="1" id="KW-0812">Transmembrane</keyword>
<dbReference type="CDD" id="cd01948">
    <property type="entry name" value="EAL"/>
    <property type="match status" value="1"/>
</dbReference>
<organism evidence="4 5">
    <name type="scientific">Mangrovibacillus cuniculi</name>
    <dbReference type="NCBI Taxonomy" id="2593652"/>
    <lineage>
        <taxon>Bacteria</taxon>
        <taxon>Bacillati</taxon>
        <taxon>Bacillota</taxon>
        <taxon>Bacilli</taxon>
        <taxon>Bacillales</taxon>
        <taxon>Bacillaceae</taxon>
        <taxon>Mangrovibacillus</taxon>
    </lineage>
</organism>
<dbReference type="CDD" id="cd01949">
    <property type="entry name" value="GGDEF"/>
    <property type="match status" value="1"/>
</dbReference>
<reference evidence="4 5" key="1">
    <citation type="submission" date="2019-07" db="EMBL/GenBank/DDBJ databases">
        <title>Genome sequence of 2 isolates from Red Sea Mangroves.</title>
        <authorList>
            <person name="Sefrji F."/>
            <person name="Michoud G."/>
            <person name="Merlino G."/>
            <person name="Daffonchio D."/>
        </authorList>
    </citation>
    <scope>NUCLEOTIDE SEQUENCE [LARGE SCALE GENOMIC DNA]</scope>
    <source>
        <strain evidence="4 5">R1DC41</strain>
    </source>
</reference>
<evidence type="ECO:0000259" key="3">
    <source>
        <dbReference type="PROSITE" id="PS50887"/>
    </source>
</evidence>
<dbReference type="AlphaFoldDB" id="A0A7S8CE90"/>
<sequence>MSDYNTQLYNTYIQLLVVALFSTFLAVVLSFFISNWLQKELNNVLLLTNNLTENITSNEKIDWPHSLIKEIFYLIAAFKQSEIKLKKLFQENIATKLDLQYLAHYDPLTNVYNRNYIMKNINELIEHSPNSVNFSVLFIDLDRFKIVNDTVGHRIGDKLLVEVAERLREINDNNLLISRIGGDEFIVVVPSYDEVDSLSKIANEIIESLNQSYHVEGNEFHLSASIGISVYPDDGKDVHTLIKNADIAMYAAKDNGKNTYEFYNSSYNSVTSKVEMENELRHAIERKELQLFYQPKVNIASGEIVGAEALIRWIHPTYGFVSPADFIPIAEETGLIIPMGEWILEQACKDLFIWNTNRTKNISVSVNISMHQFLNENLLKSVENAINLAKIDPTLLELEITESVAMFQPEIVIEKLKNLKNKGITLALDDFGTGYSSLNYLKMLPIDVLKIDQSFIKDMDHADTTIVRSLIEIAHSLHMTVVAEGVETKSQLNYLQGVHCDLFQGYYFSKAIPQEEFLKLLRIFK</sequence>